<gene>
    <name evidence="2" type="ORF">ACFQ4G_16605</name>
</gene>
<organism evidence="2 3">
    <name type="scientific">Methylobacterium marchantiae</name>
    <dbReference type="NCBI Taxonomy" id="600331"/>
    <lineage>
        <taxon>Bacteria</taxon>
        <taxon>Pseudomonadati</taxon>
        <taxon>Pseudomonadota</taxon>
        <taxon>Alphaproteobacteria</taxon>
        <taxon>Hyphomicrobiales</taxon>
        <taxon>Methylobacteriaceae</taxon>
        <taxon>Methylobacterium</taxon>
    </lineage>
</organism>
<sequence>MSLSPYLQRLSMVLIAAALVMGPIADPMPVLLAYVTAGLLLAYCSVVDLISPRDRSRKGRGVGAGA</sequence>
<keyword evidence="1" id="KW-0472">Membrane</keyword>
<feature type="transmembrane region" description="Helical" evidence="1">
    <location>
        <begin position="31"/>
        <end position="50"/>
    </location>
</feature>
<evidence type="ECO:0000256" key="1">
    <source>
        <dbReference type="SAM" id="Phobius"/>
    </source>
</evidence>
<proteinExistence type="predicted"/>
<keyword evidence="1" id="KW-0812">Transmembrane</keyword>
<keyword evidence="3" id="KW-1185">Reference proteome</keyword>
<evidence type="ECO:0000313" key="2">
    <source>
        <dbReference type="EMBL" id="MFD1303195.1"/>
    </source>
</evidence>
<dbReference type="Proteomes" id="UP001597176">
    <property type="component" value="Unassembled WGS sequence"/>
</dbReference>
<comment type="caution">
    <text evidence="2">The sequence shown here is derived from an EMBL/GenBank/DDBJ whole genome shotgun (WGS) entry which is preliminary data.</text>
</comment>
<name>A0ABW3X1X6_9HYPH</name>
<protein>
    <submittedName>
        <fullName evidence="2">Uncharacterized protein</fullName>
    </submittedName>
</protein>
<reference evidence="3" key="1">
    <citation type="journal article" date="2019" name="Int. J. Syst. Evol. Microbiol.">
        <title>The Global Catalogue of Microorganisms (GCM) 10K type strain sequencing project: providing services to taxonomists for standard genome sequencing and annotation.</title>
        <authorList>
            <consortium name="The Broad Institute Genomics Platform"/>
            <consortium name="The Broad Institute Genome Sequencing Center for Infectious Disease"/>
            <person name="Wu L."/>
            <person name="Ma J."/>
        </authorList>
    </citation>
    <scope>NUCLEOTIDE SEQUENCE [LARGE SCALE GENOMIC DNA]</scope>
    <source>
        <strain evidence="3">CCUG 56108</strain>
    </source>
</reference>
<dbReference type="EMBL" id="JBHTND010000025">
    <property type="protein sequence ID" value="MFD1303195.1"/>
    <property type="molecule type" value="Genomic_DNA"/>
</dbReference>
<accession>A0ABW3X1X6</accession>
<evidence type="ECO:0000313" key="3">
    <source>
        <dbReference type="Proteomes" id="UP001597176"/>
    </source>
</evidence>
<keyword evidence="1" id="KW-1133">Transmembrane helix</keyword>
<dbReference type="RefSeq" id="WP_238209027.1">
    <property type="nucleotide sequence ID" value="NZ_JBHTND010000025.1"/>
</dbReference>
<feature type="transmembrane region" description="Helical" evidence="1">
    <location>
        <begin position="7"/>
        <end position="25"/>
    </location>
</feature>